<reference evidence="2 3" key="1">
    <citation type="journal article" date="2012" name="J. Bacteriol.">
        <title>De Novo Genome Project of Cupriavidus basilensis OR16.</title>
        <authorList>
            <person name="Cserhati M."/>
            <person name="Kriszt B."/>
            <person name="Szoboszlay S."/>
            <person name="Toth A."/>
            <person name="Szabo I."/>
            <person name="Tancsics A."/>
            <person name="Nagy I."/>
            <person name="Horvath B."/>
            <person name="Nagy I."/>
            <person name="Kukolya J."/>
        </authorList>
    </citation>
    <scope>NUCLEOTIDE SEQUENCE [LARGE SCALE GENOMIC DNA]</scope>
    <source>
        <strain evidence="2 3">OR16</strain>
    </source>
</reference>
<comment type="caution">
    <text evidence="2">The sequence shown here is derived from an EMBL/GenBank/DDBJ whole genome shotgun (WGS) entry which is preliminary data.</text>
</comment>
<dbReference type="AlphaFoldDB" id="H1RYW3"/>
<dbReference type="Proteomes" id="UP000005808">
    <property type="component" value="Unassembled WGS sequence"/>
</dbReference>
<name>H1RYW3_9BURK</name>
<keyword evidence="1" id="KW-0812">Transmembrane</keyword>
<feature type="transmembrane region" description="Helical" evidence="1">
    <location>
        <begin position="32"/>
        <end position="51"/>
    </location>
</feature>
<keyword evidence="1" id="KW-0472">Membrane</keyword>
<protein>
    <submittedName>
        <fullName evidence="2">Uncharacterized protein</fullName>
    </submittedName>
</protein>
<keyword evidence="1" id="KW-1133">Transmembrane helix</keyword>
<dbReference type="OrthoDB" id="8968792at2"/>
<evidence type="ECO:0000313" key="2">
    <source>
        <dbReference type="EMBL" id="EHP44494.1"/>
    </source>
</evidence>
<dbReference type="PATRIC" id="fig|1127483.3.peg.483"/>
<gene>
    <name evidence="2" type="ORF">OR16_02345</name>
</gene>
<organism evidence="2 3">
    <name type="scientific">Cupriavidus basilensis OR16</name>
    <dbReference type="NCBI Taxonomy" id="1127483"/>
    <lineage>
        <taxon>Bacteria</taxon>
        <taxon>Pseudomonadati</taxon>
        <taxon>Pseudomonadota</taxon>
        <taxon>Betaproteobacteria</taxon>
        <taxon>Burkholderiales</taxon>
        <taxon>Burkholderiaceae</taxon>
        <taxon>Cupriavidus</taxon>
    </lineage>
</organism>
<dbReference type="RefSeq" id="WP_006156321.1">
    <property type="nucleotide sequence ID" value="NZ_AHJE01000005.1"/>
</dbReference>
<dbReference type="EMBL" id="AHJE01000005">
    <property type="protein sequence ID" value="EHP44494.1"/>
    <property type="molecule type" value="Genomic_DNA"/>
</dbReference>
<accession>H1RYW3</accession>
<proteinExistence type="predicted"/>
<evidence type="ECO:0000256" key="1">
    <source>
        <dbReference type="SAM" id="Phobius"/>
    </source>
</evidence>
<evidence type="ECO:0000313" key="3">
    <source>
        <dbReference type="Proteomes" id="UP000005808"/>
    </source>
</evidence>
<sequence length="68" mass="7977">MTLYLLGFLLFEALWFFPFRKVFKAAHFSAHYAYLALLPFIGPLLCIWILAARPWPLKTKLVRTFSQA</sequence>